<name>A0A844FEX9_9FIRM</name>
<reference evidence="1 2" key="1">
    <citation type="submission" date="2019-08" db="EMBL/GenBank/DDBJ databases">
        <title>In-depth cultivation of the pig gut microbiome towards novel bacterial diversity and tailored functional studies.</title>
        <authorList>
            <person name="Wylensek D."/>
            <person name="Hitch T.C.A."/>
            <person name="Clavel T."/>
        </authorList>
    </citation>
    <scope>NUCLEOTIDE SEQUENCE [LARGE SCALE GENOMIC DNA]</scope>
    <source>
        <strain evidence="1 2">Med78-601-WT-4W-RMD-3</strain>
    </source>
</reference>
<evidence type="ECO:0000313" key="2">
    <source>
        <dbReference type="Proteomes" id="UP000462760"/>
    </source>
</evidence>
<dbReference type="EMBL" id="VULR01000002">
    <property type="protein sequence ID" value="MSS42549.1"/>
    <property type="molecule type" value="Genomic_DNA"/>
</dbReference>
<dbReference type="Proteomes" id="UP000462760">
    <property type="component" value="Unassembled WGS sequence"/>
</dbReference>
<dbReference type="OrthoDB" id="1707859at2"/>
<dbReference type="RefSeq" id="WP_154482489.1">
    <property type="nucleotide sequence ID" value="NZ_VULR01000002.1"/>
</dbReference>
<sequence>MFSKKLRHLGIEVEKLEDDAIYSCKVRNKKKKEVEEPVEISGKELKILAEMQGQKYGMIKYSSELFYDVVDKKEEASI</sequence>
<proteinExistence type="predicted"/>
<evidence type="ECO:0000313" key="1">
    <source>
        <dbReference type="EMBL" id="MSS42549.1"/>
    </source>
</evidence>
<accession>A0A844FEX9</accession>
<comment type="caution">
    <text evidence="1">The sequence shown here is derived from an EMBL/GenBank/DDBJ whole genome shotgun (WGS) entry which is preliminary data.</text>
</comment>
<gene>
    <name evidence="1" type="ORF">FYJ27_02205</name>
</gene>
<protein>
    <submittedName>
        <fullName evidence="1">Uncharacterized protein</fullName>
    </submittedName>
</protein>
<dbReference type="AlphaFoldDB" id="A0A844FEX9"/>
<organism evidence="1 2">
    <name type="scientific">Anaerosalibacter bizertensis</name>
    <dbReference type="NCBI Taxonomy" id="932217"/>
    <lineage>
        <taxon>Bacteria</taxon>
        <taxon>Bacillati</taxon>
        <taxon>Bacillota</taxon>
        <taxon>Tissierellia</taxon>
        <taxon>Tissierellales</taxon>
        <taxon>Sporanaerobacteraceae</taxon>
        <taxon>Anaerosalibacter</taxon>
    </lineage>
</organism>